<keyword evidence="3" id="KW-1185">Reference proteome</keyword>
<dbReference type="EMBL" id="JAFMPY010000008">
    <property type="protein sequence ID" value="MBO0903942.1"/>
    <property type="molecule type" value="Genomic_DNA"/>
</dbReference>
<organism evidence="2 3">
    <name type="scientific">Jiella sonneratiae</name>
    <dbReference type="NCBI Taxonomy" id="2816856"/>
    <lineage>
        <taxon>Bacteria</taxon>
        <taxon>Pseudomonadati</taxon>
        <taxon>Pseudomonadota</taxon>
        <taxon>Alphaproteobacteria</taxon>
        <taxon>Hyphomicrobiales</taxon>
        <taxon>Aurantimonadaceae</taxon>
        <taxon>Jiella</taxon>
    </lineage>
</organism>
<comment type="caution">
    <text evidence="2">The sequence shown here is derived from an EMBL/GenBank/DDBJ whole genome shotgun (WGS) entry which is preliminary data.</text>
</comment>
<name>A0ABS3J2R0_9HYPH</name>
<dbReference type="RefSeq" id="WP_207350584.1">
    <property type="nucleotide sequence ID" value="NZ_JAFMPY010000008.1"/>
</dbReference>
<protein>
    <recommendedName>
        <fullName evidence="1">DUF6036 domain-containing protein</fullName>
    </recommendedName>
</protein>
<evidence type="ECO:0000259" key="1">
    <source>
        <dbReference type="Pfam" id="PF19502"/>
    </source>
</evidence>
<feature type="domain" description="DUF6036" evidence="1">
    <location>
        <begin position="6"/>
        <end position="150"/>
    </location>
</feature>
<proteinExistence type="predicted"/>
<sequence>MDHILRAAAEITGHKLFVLVGSAAVAVGRKNVPATMMITPEIDIYAPGAEDSEAISDLIESNIGRDSAFHKTHGYFADGVSPQTATMPLGWETRTTEYEGSGCPGVLVIVPDVNDIALAKLVAWREKDRGWLTEGARYSLLSLQIMADRLHLMPEADQDRGIPSKNELIRRIGILSIACKTEINFAPISEDEDTAGMTPPRRT</sequence>
<evidence type="ECO:0000313" key="2">
    <source>
        <dbReference type="EMBL" id="MBO0903942.1"/>
    </source>
</evidence>
<reference evidence="2 3" key="1">
    <citation type="submission" date="2021-03" db="EMBL/GenBank/DDBJ databases">
        <title>Whole genome sequence of Jiella sp. MQZ13P-4.</title>
        <authorList>
            <person name="Tuo L."/>
        </authorList>
    </citation>
    <scope>NUCLEOTIDE SEQUENCE [LARGE SCALE GENOMIC DNA]</scope>
    <source>
        <strain evidence="2 3">MQZ13P-4</strain>
    </source>
</reference>
<dbReference type="Proteomes" id="UP000664288">
    <property type="component" value="Unassembled WGS sequence"/>
</dbReference>
<evidence type="ECO:0000313" key="3">
    <source>
        <dbReference type="Proteomes" id="UP000664288"/>
    </source>
</evidence>
<accession>A0ABS3J2R0</accession>
<dbReference type="Pfam" id="PF19502">
    <property type="entry name" value="DUF6036"/>
    <property type="match status" value="1"/>
</dbReference>
<gene>
    <name evidence="2" type="ORF">J1C47_09835</name>
</gene>
<dbReference type="InterPro" id="IPR045792">
    <property type="entry name" value="DUF6036"/>
</dbReference>